<evidence type="ECO:0000313" key="1">
    <source>
        <dbReference type="EMBL" id="KAB8036068.1"/>
    </source>
</evidence>
<sequence length="719" mass="83549">MTNKIRINKNSIKLSKNFLFEFDESQINNFSLNENFLGWEYSVGNIRSVVIQKYFPNSNIIFYPITKTCLQESAIVKNIELGSDYFSHFKNAHILIDFPEEVTPILSSVIKSFPHCVTLSTKEHLENKISSNENDTLLNKLIDDPILFIEPLDTRRYLLKLLQKTCLSVHCIGGIENILQWRLHNNHYNLAESPQTELMISGALTTWIQNNLEIDESNLIKQNPNIKSEFELASKNIIQFIQKHQNEKIIIICGYELLKFLGKKLGKIKNKSEFETIFNNNISSFVDAKVKHNHKQFLISQPSYETFSEYISLTGFFARDIIKEDQFILNWIDFARKSYSSAFIRTCEKYADWTKLKINASQERDYFRFSYRLALDRNMLFPSIFDILLAATSVIDSNFAYELLKECKDIPKNLLFESTLHQLDLPLNLFFNQTSKISIQKFETIQSNKKFNKAKIKSVDKLNQNKSTDPVSEEKYADNHWVHEDHPYSCSFPSEDIFMEKLALNIKKNMSDKLKSQEITFHELQTDFCEGIDLRETIRNWHKEKIIIKDLHNTGKPDIGTVVFSFVDTSQDNNYSWRSFWLAEQHDDSNLMFYATPFKDNLIGPGIAKSEFGGFAVIPLPSAIENPWGNPFIQHYAKNATEYLILAGALSTNHKSILFISNHPPSQHISKILKQSRKNIIYAKLDEFPQEDIRMVRTFHILAEAGVRSYAQKYIRKDS</sequence>
<dbReference type="OrthoDB" id="9766398at2"/>
<dbReference type="RefSeq" id="WP_153421758.1">
    <property type="nucleotide sequence ID" value="NZ_WFLM01000008.1"/>
</dbReference>
<evidence type="ECO:0000313" key="2">
    <source>
        <dbReference type="Proteomes" id="UP000437748"/>
    </source>
</evidence>
<reference evidence="1 2" key="1">
    <citation type="submission" date="2019-10" db="EMBL/GenBank/DDBJ databases">
        <title>New species of Slilvanegrellaceae.</title>
        <authorList>
            <person name="Pitt A."/>
            <person name="Hahn M.W."/>
        </authorList>
    </citation>
    <scope>NUCLEOTIDE SEQUENCE [LARGE SCALE GENOMIC DNA]</scope>
    <source>
        <strain evidence="1 2">SP-Ram-0.45-NSY-1</strain>
    </source>
</reference>
<organism evidence="1 2">
    <name type="scientific">Silvanigrella paludirubra</name>
    <dbReference type="NCBI Taxonomy" id="2499159"/>
    <lineage>
        <taxon>Bacteria</taxon>
        <taxon>Pseudomonadati</taxon>
        <taxon>Bdellovibrionota</taxon>
        <taxon>Oligoflexia</taxon>
        <taxon>Silvanigrellales</taxon>
        <taxon>Silvanigrellaceae</taxon>
        <taxon>Silvanigrella</taxon>
    </lineage>
</organism>
<dbReference type="AlphaFoldDB" id="A0A6N6VN12"/>
<keyword evidence="2" id="KW-1185">Reference proteome</keyword>
<accession>A0A6N6VN12</accession>
<gene>
    <name evidence="1" type="ORF">GCL60_16020</name>
</gene>
<dbReference type="Proteomes" id="UP000437748">
    <property type="component" value="Unassembled WGS sequence"/>
</dbReference>
<name>A0A6N6VN12_9BACT</name>
<comment type="caution">
    <text evidence="1">The sequence shown here is derived from an EMBL/GenBank/DDBJ whole genome shotgun (WGS) entry which is preliminary data.</text>
</comment>
<protein>
    <submittedName>
        <fullName evidence="1">Uncharacterized protein</fullName>
    </submittedName>
</protein>
<dbReference type="EMBL" id="WFLM01000008">
    <property type="protein sequence ID" value="KAB8036068.1"/>
    <property type="molecule type" value="Genomic_DNA"/>
</dbReference>
<proteinExistence type="predicted"/>